<reference evidence="1" key="1">
    <citation type="journal article" date="2020" name="Stud. Mycol.">
        <title>101 Dothideomycetes genomes: a test case for predicting lifestyles and emergence of pathogens.</title>
        <authorList>
            <person name="Haridas S."/>
            <person name="Albert R."/>
            <person name="Binder M."/>
            <person name="Bloem J."/>
            <person name="Labutti K."/>
            <person name="Salamov A."/>
            <person name="Andreopoulos B."/>
            <person name="Baker S."/>
            <person name="Barry K."/>
            <person name="Bills G."/>
            <person name="Bluhm B."/>
            <person name="Cannon C."/>
            <person name="Castanera R."/>
            <person name="Culley D."/>
            <person name="Daum C."/>
            <person name="Ezra D."/>
            <person name="Gonzalez J."/>
            <person name="Henrissat B."/>
            <person name="Kuo A."/>
            <person name="Liang C."/>
            <person name="Lipzen A."/>
            <person name="Lutzoni F."/>
            <person name="Magnuson J."/>
            <person name="Mondo S."/>
            <person name="Nolan M."/>
            <person name="Ohm R."/>
            <person name="Pangilinan J."/>
            <person name="Park H.-J."/>
            <person name="Ramirez L."/>
            <person name="Alfaro M."/>
            <person name="Sun H."/>
            <person name="Tritt A."/>
            <person name="Yoshinaga Y."/>
            <person name="Zwiers L.-H."/>
            <person name="Turgeon B."/>
            <person name="Goodwin S."/>
            <person name="Spatafora J."/>
            <person name="Crous P."/>
            <person name="Grigoriev I."/>
        </authorList>
    </citation>
    <scope>NUCLEOTIDE SEQUENCE</scope>
    <source>
        <strain evidence="1">CBS 109.77</strain>
    </source>
</reference>
<proteinExistence type="predicted"/>
<keyword evidence="2" id="KW-1185">Reference proteome</keyword>
<sequence length="159" mass="18778">MRISGPRSSDSWMPSREQKICFFFDHVTMSPGTMIELGLWAHSSKVVRYRILRVETFVELIPLVKAILRQKGMILDKNGDLRTDKKDEDIGLEVAWSRDFRKAGQKAPTVQRLRMRPDKKRLPQTWPRRFTIQLSLRYNSSLFVRNDSLTRKIGFFHLR</sequence>
<evidence type="ECO:0000313" key="2">
    <source>
        <dbReference type="Proteomes" id="UP000799757"/>
    </source>
</evidence>
<dbReference type="AlphaFoldDB" id="A0A6A6XHB1"/>
<organism evidence="1 2">
    <name type="scientific">Melanomma pulvis-pyrius CBS 109.77</name>
    <dbReference type="NCBI Taxonomy" id="1314802"/>
    <lineage>
        <taxon>Eukaryota</taxon>
        <taxon>Fungi</taxon>
        <taxon>Dikarya</taxon>
        <taxon>Ascomycota</taxon>
        <taxon>Pezizomycotina</taxon>
        <taxon>Dothideomycetes</taxon>
        <taxon>Pleosporomycetidae</taxon>
        <taxon>Pleosporales</taxon>
        <taxon>Melanommataceae</taxon>
        <taxon>Melanomma</taxon>
    </lineage>
</organism>
<gene>
    <name evidence="1" type="ORF">K505DRAFT_336426</name>
</gene>
<dbReference type="Proteomes" id="UP000799757">
    <property type="component" value="Unassembled WGS sequence"/>
</dbReference>
<name>A0A6A6XHB1_9PLEO</name>
<dbReference type="EMBL" id="MU001872">
    <property type="protein sequence ID" value="KAF2795027.1"/>
    <property type="molecule type" value="Genomic_DNA"/>
</dbReference>
<accession>A0A6A6XHB1</accession>
<protein>
    <submittedName>
        <fullName evidence="1">Uncharacterized protein</fullName>
    </submittedName>
</protein>
<evidence type="ECO:0000313" key="1">
    <source>
        <dbReference type="EMBL" id="KAF2795027.1"/>
    </source>
</evidence>